<sequence>MVDTLVDAIARERLGDLDLAPRGLVADDAVAAHALLESLTGDPVLGTPALATERLASALDKWRASAAHDGPVRACFRLHSPRTATTGRSSSCSRPPTTRACWSPRRTCGTAARTCCAAGSPSPRTCCWPSWAARAGSCRASTTRCARPTRPASPSTPRARTSS</sequence>
<dbReference type="Proteomes" id="UP001596512">
    <property type="component" value="Unassembled WGS sequence"/>
</dbReference>
<keyword evidence="3" id="KW-1185">Reference proteome</keyword>
<evidence type="ECO:0000313" key="3">
    <source>
        <dbReference type="Proteomes" id="UP001596512"/>
    </source>
</evidence>
<feature type="region of interest" description="Disordered" evidence="1">
    <location>
        <begin position="144"/>
        <end position="163"/>
    </location>
</feature>
<gene>
    <name evidence="2" type="ORF">ACFQV2_09940</name>
</gene>
<reference evidence="3" key="1">
    <citation type="journal article" date="2019" name="Int. J. Syst. Evol. Microbiol.">
        <title>The Global Catalogue of Microorganisms (GCM) 10K type strain sequencing project: providing services to taxonomists for standard genome sequencing and annotation.</title>
        <authorList>
            <consortium name="The Broad Institute Genomics Platform"/>
            <consortium name="The Broad Institute Genome Sequencing Center for Infectious Disease"/>
            <person name="Wu L."/>
            <person name="Ma J."/>
        </authorList>
    </citation>
    <scope>NUCLEOTIDE SEQUENCE [LARGE SCALE GENOMIC DNA]</scope>
    <source>
        <strain evidence="3">JCM 17695</strain>
    </source>
</reference>
<comment type="caution">
    <text evidence="2">The sequence shown here is derived from an EMBL/GenBank/DDBJ whole genome shotgun (WGS) entry which is preliminary data.</text>
</comment>
<evidence type="ECO:0000313" key="2">
    <source>
        <dbReference type="EMBL" id="MFC7613836.1"/>
    </source>
</evidence>
<dbReference type="EMBL" id="JBHTEY010000004">
    <property type="protein sequence ID" value="MFC7613836.1"/>
    <property type="molecule type" value="Genomic_DNA"/>
</dbReference>
<name>A0ABW2TLX3_9PSEU</name>
<accession>A0ABW2TLX3</accession>
<feature type="compositionally biased region" description="Low complexity" evidence="1">
    <location>
        <begin position="146"/>
        <end position="163"/>
    </location>
</feature>
<organism evidence="2 3">
    <name type="scientific">Actinokineospora soli</name>
    <dbReference type="NCBI Taxonomy" id="1048753"/>
    <lineage>
        <taxon>Bacteria</taxon>
        <taxon>Bacillati</taxon>
        <taxon>Actinomycetota</taxon>
        <taxon>Actinomycetes</taxon>
        <taxon>Pseudonocardiales</taxon>
        <taxon>Pseudonocardiaceae</taxon>
        <taxon>Actinokineospora</taxon>
    </lineage>
</organism>
<protein>
    <submittedName>
        <fullName evidence="2">Uncharacterized protein</fullName>
    </submittedName>
</protein>
<proteinExistence type="predicted"/>
<evidence type="ECO:0000256" key="1">
    <source>
        <dbReference type="SAM" id="MobiDB-lite"/>
    </source>
</evidence>